<reference evidence="21" key="1">
    <citation type="submission" date="2017-02" db="UniProtKB">
        <authorList>
            <consortium name="WormBaseParasite"/>
        </authorList>
    </citation>
    <scope>IDENTIFICATION</scope>
</reference>
<dbReference type="FunFam" id="3.10.110.10:FF:000078">
    <property type="entry name" value="ubiquitin-conjugating enzyme E2 H isoform X2"/>
    <property type="match status" value="1"/>
</dbReference>
<dbReference type="SMART" id="SM00212">
    <property type="entry name" value="UBCc"/>
    <property type="match status" value="1"/>
</dbReference>
<evidence type="ECO:0000256" key="1">
    <source>
        <dbReference type="ARBA" id="ARBA00022679"/>
    </source>
</evidence>
<evidence type="ECO:0000256" key="17">
    <source>
        <dbReference type="RuleBase" id="RU362109"/>
    </source>
</evidence>
<dbReference type="PROSITE" id="PS00183">
    <property type="entry name" value="UBC_1"/>
    <property type="match status" value="1"/>
</dbReference>
<dbReference type="SUPFAM" id="SSF54495">
    <property type="entry name" value="UBC-like"/>
    <property type="match status" value="1"/>
</dbReference>
<keyword evidence="4 17" id="KW-0067">ATP-binding</keyword>
<evidence type="ECO:0000256" key="13">
    <source>
        <dbReference type="ARBA" id="ARBA00077502"/>
    </source>
</evidence>
<name>A0A0M3HQU1_ASCLU</name>
<keyword evidence="20" id="KW-1185">Reference proteome</keyword>
<dbReference type="InterPro" id="IPR023313">
    <property type="entry name" value="UBQ-conjugating_AS"/>
</dbReference>
<dbReference type="Pfam" id="PF00179">
    <property type="entry name" value="UQ_con"/>
    <property type="match status" value="1"/>
</dbReference>
<keyword evidence="6" id="KW-0007">Acetylation</keyword>
<feature type="region of interest" description="Disordered" evidence="18">
    <location>
        <begin position="201"/>
        <end position="223"/>
    </location>
</feature>
<evidence type="ECO:0000256" key="15">
    <source>
        <dbReference type="ARBA" id="ARBA00082119"/>
    </source>
</evidence>
<accession>A0A0M3HQU1</accession>
<comment type="subunit">
    <text evidence="10">Interacts with MAEA and WDR26, components of the CTLH complex that contains GID4, RANBP9 and/or RANBP10, MKLN1, MAEA, RMND5A (or alternatively its paralog RMND5B), GID8, ARMC8, WDR26 and YPEL5.</text>
</comment>
<evidence type="ECO:0000256" key="3">
    <source>
        <dbReference type="ARBA" id="ARBA00022786"/>
    </source>
</evidence>
<feature type="active site" description="Glycyl thioester intermediate" evidence="16">
    <location>
        <position position="123"/>
    </location>
</feature>
<dbReference type="Proteomes" id="UP000036681">
    <property type="component" value="Unplaced"/>
</dbReference>
<dbReference type="CDD" id="cd23797">
    <property type="entry name" value="UBCc_UBE2H"/>
    <property type="match status" value="1"/>
</dbReference>
<dbReference type="GO" id="GO:0005524">
    <property type="term" value="F:ATP binding"/>
    <property type="evidence" value="ECO:0007669"/>
    <property type="project" value="UniProtKB-UniRule"/>
</dbReference>
<dbReference type="WBParaSite" id="ALUE_0000453301-mRNA-1">
    <property type="protein sequence ID" value="ALUE_0000453301-mRNA-1"/>
    <property type="gene ID" value="ALUE_0000453301"/>
</dbReference>
<evidence type="ECO:0000256" key="11">
    <source>
        <dbReference type="ARBA" id="ARBA00072436"/>
    </source>
</evidence>
<evidence type="ECO:0000313" key="21">
    <source>
        <dbReference type="WBParaSite" id="ALUE_0000453301-mRNA-1"/>
    </source>
</evidence>
<protein>
    <recommendedName>
        <fullName evidence="11">Ubiquitin-conjugating enzyme E2 H</fullName>
        <ecNumber evidence="8">2.3.2.24</ecNumber>
    </recommendedName>
    <alternativeName>
        <fullName evidence="14">(E3-independent) E2 ubiquitin-conjugating enzyme H</fullName>
    </alternativeName>
    <alternativeName>
        <fullName evidence="12">E2 ubiquitin-conjugating enzyme H</fullName>
    </alternativeName>
    <alternativeName>
        <fullName evidence="15">Ubiquitin carrier protein H</fullName>
    </alternativeName>
    <alternativeName>
        <fullName evidence="13">Ubiquitin-protein ligase H</fullName>
    </alternativeName>
</protein>
<evidence type="ECO:0000256" key="4">
    <source>
        <dbReference type="ARBA" id="ARBA00022840"/>
    </source>
</evidence>
<dbReference type="PANTHER" id="PTHR24068">
    <property type="entry name" value="UBIQUITIN-CONJUGATING ENZYME E2"/>
    <property type="match status" value="1"/>
</dbReference>
<evidence type="ECO:0000256" key="10">
    <source>
        <dbReference type="ARBA" id="ARBA00063081"/>
    </source>
</evidence>
<dbReference type="AlphaFoldDB" id="A0A0M3HQU1"/>
<evidence type="ECO:0000256" key="8">
    <source>
        <dbReference type="ARBA" id="ARBA00039076"/>
    </source>
</evidence>
<keyword evidence="2 17" id="KW-0547">Nucleotide-binding</keyword>
<evidence type="ECO:0000259" key="19">
    <source>
        <dbReference type="PROSITE" id="PS50127"/>
    </source>
</evidence>
<evidence type="ECO:0000256" key="12">
    <source>
        <dbReference type="ARBA" id="ARBA00076312"/>
    </source>
</evidence>
<dbReference type="PROSITE" id="PS50127">
    <property type="entry name" value="UBC_2"/>
    <property type="match status" value="1"/>
</dbReference>
<organism evidence="20 21">
    <name type="scientific">Ascaris lumbricoides</name>
    <name type="common">Giant roundworm</name>
    <dbReference type="NCBI Taxonomy" id="6252"/>
    <lineage>
        <taxon>Eukaryota</taxon>
        <taxon>Metazoa</taxon>
        <taxon>Ecdysozoa</taxon>
        <taxon>Nematoda</taxon>
        <taxon>Chromadorea</taxon>
        <taxon>Rhabditida</taxon>
        <taxon>Spirurina</taxon>
        <taxon>Ascaridomorpha</taxon>
        <taxon>Ascaridoidea</taxon>
        <taxon>Ascarididae</taxon>
        <taxon>Ascaris</taxon>
    </lineage>
</organism>
<evidence type="ECO:0000256" key="14">
    <source>
        <dbReference type="ARBA" id="ARBA00078369"/>
    </source>
</evidence>
<evidence type="ECO:0000256" key="6">
    <source>
        <dbReference type="ARBA" id="ARBA00022990"/>
    </source>
</evidence>
<sequence>MGAVSNLTRRVALESISETEAPRHISLLNYNCDNPMMATSRNPNRRASSDVMRLMRSKHEAKVSRDMKRLVVKFYGPKDTAYEGGVWLIRVCVTDIYPFKAPLVGFMNRIFHPNVDESTGVICLDVTGHAWSPLYELTNIFDFFLPQFLADPNPGDPMNPDAASLYVNEREQFQKKCKEHMEKFATEEAVRKTYGRFLSNEKQLSVPSDDSESSLSDFSEDDD</sequence>
<dbReference type="Gene3D" id="3.10.110.10">
    <property type="entry name" value="Ubiquitin Conjugating Enzyme"/>
    <property type="match status" value="1"/>
</dbReference>
<proteinExistence type="inferred from homology"/>
<evidence type="ECO:0000256" key="16">
    <source>
        <dbReference type="PROSITE-ProRule" id="PRU10133"/>
    </source>
</evidence>
<evidence type="ECO:0000313" key="20">
    <source>
        <dbReference type="Proteomes" id="UP000036681"/>
    </source>
</evidence>
<dbReference type="InterPro" id="IPR016135">
    <property type="entry name" value="UBQ-conjugating_enzyme/RWD"/>
</dbReference>
<dbReference type="GO" id="GO:0061631">
    <property type="term" value="F:ubiquitin conjugating enzyme activity"/>
    <property type="evidence" value="ECO:0007669"/>
    <property type="project" value="UniProtKB-EC"/>
</dbReference>
<dbReference type="InterPro" id="IPR000608">
    <property type="entry name" value="UBC"/>
</dbReference>
<evidence type="ECO:0000256" key="5">
    <source>
        <dbReference type="ARBA" id="ARBA00022843"/>
    </source>
</evidence>
<keyword evidence="5" id="KW-0832">Ubl conjugation</keyword>
<comment type="similarity">
    <text evidence="17">Belongs to the ubiquitin-conjugating enzyme family.</text>
</comment>
<evidence type="ECO:0000256" key="2">
    <source>
        <dbReference type="ARBA" id="ARBA00022741"/>
    </source>
</evidence>
<comment type="function">
    <text evidence="9">Accepts ubiquitin from the E1 complex and catalyzes its covalent attachment to other proteins. E2 ubiquitin conjugating enzyme that transfers ubiquitin to MAEA, a core component of the CTLH E3 ubiquitin-protein ligase complex. In vitro catalyzes 'Lys-11'- and 'Lys-48'-linked polyubiquitination. Capable, in vitro, to ubiquitinate histone H2A.</text>
</comment>
<comment type="catalytic activity">
    <reaction evidence="7">
        <text>S-ubiquitinyl-[E1 ubiquitin-activating enzyme]-L-cysteine + [acceptor protein]-L-lysine = [E1 ubiquitin-activating enzyme]-L-cysteine + N(6)-monoubiquitinyl-[acceptor protein]-L-lysine.</text>
        <dbReference type="EC" id="2.3.2.24"/>
    </reaction>
</comment>
<dbReference type="EC" id="2.3.2.24" evidence="8"/>
<evidence type="ECO:0000256" key="7">
    <source>
        <dbReference type="ARBA" id="ARBA00035845"/>
    </source>
</evidence>
<keyword evidence="3 17" id="KW-0833">Ubl conjugation pathway</keyword>
<evidence type="ECO:0000256" key="18">
    <source>
        <dbReference type="SAM" id="MobiDB-lite"/>
    </source>
</evidence>
<keyword evidence="1" id="KW-0808">Transferase</keyword>
<evidence type="ECO:0000256" key="9">
    <source>
        <dbReference type="ARBA" id="ARBA00060202"/>
    </source>
</evidence>
<feature type="domain" description="UBC core" evidence="19">
    <location>
        <begin position="31"/>
        <end position="186"/>
    </location>
</feature>